<keyword evidence="3" id="KW-0677">Repeat</keyword>
<feature type="domain" description="CBS" evidence="9">
    <location>
        <begin position="335"/>
        <end position="414"/>
    </location>
</feature>
<dbReference type="PROSITE" id="PS51371">
    <property type="entry name" value="CBS"/>
    <property type="match status" value="1"/>
</dbReference>
<feature type="transmembrane region" description="Helical" evidence="8">
    <location>
        <begin position="52"/>
        <end position="80"/>
    </location>
</feature>
<dbReference type="Proteomes" id="UP001165060">
    <property type="component" value="Unassembled WGS sequence"/>
</dbReference>
<evidence type="ECO:0000256" key="6">
    <source>
        <dbReference type="PROSITE-ProRule" id="PRU00703"/>
    </source>
</evidence>
<comment type="subcellular location">
    <subcellularLocation>
        <location evidence="1">Membrane</location>
        <topology evidence="1">Multi-pass membrane protein</topology>
    </subcellularLocation>
</comment>
<evidence type="ECO:0000313" key="11">
    <source>
        <dbReference type="EMBL" id="GMI32454.1"/>
    </source>
</evidence>
<comment type="caution">
    <text evidence="11">The sequence shown here is derived from an EMBL/GenBank/DDBJ whole genome shotgun (WGS) entry which is preliminary data.</text>
</comment>
<dbReference type="InterPro" id="IPR000644">
    <property type="entry name" value="CBS_dom"/>
</dbReference>
<evidence type="ECO:0000259" key="9">
    <source>
        <dbReference type="PROSITE" id="PS51371"/>
    </source>
</evidence>
<dbReference type="CDD" id="cd04590">
    <property type="entry name" value="CBS_pair_CorC_HlyC_assoc"/>
    <property type="match status" value="1"/>
</dbReference>
<dbReference type="InterPro" id="IPR046342">
    <property type="entry name" value="CBS_dom_sf"/>
</dbReference>
<keyword evidence="2 7" id="KW-0812">Transmembrane</keyword>
<gene>
    <name evidence="11" type="ORF">TeGR_g15155</name>
</gene>
<dbReference type="SUPFAM" id="SSF54631">
    <property type="entry name" value="CBS-domain pair"/>
    <property type="match status" value="1"/>
</dbReference>
<keyword evidence="4 7" id="KW-1133">Transmembrane helix</keyword>
<name>A0ABQ6MU72_9STRA</name>
<evidence type="ECO:0000256" key="3">
    <source>
        <dbReference type="ARBA" id="ARBA00022737"/>
    </source>
</evidence>
<dbReference type="InterPro" id="IPR002550">
    <property type="entry name" value="CNNM"/>
</dbReference>
<evidence type="ECO:0000256" key="2">
    <source>
        <dbReference type="ARBA" id="ARBA00022692"/>
    </source>
</evidence>
<keyword evidence="6" id="KW-0129">CBS domain</keyword>
<dbReference type="PANTHER" id="PTHR12064">
    <property type="entry name" value="METAL TRANSPORTER CNNM"/>
    <property type="match status" value="1"/>
</dbReference>
<evidence type="ECO:0000256" key="5">
    <source>
        <dbReference type="ARBA" id="ARBA00023136"/>
    </source>
</evidence>
<evidence type="ECO:0000259" key="10">
    <source>
        <dbReference type="PROSITE" id="PS51846"/>
    </source>
</evidence>
<evidence type="ECO:0000313" key="12">
    <source>
        <dbReference type="Proteomes" id="UP001165060"/>
    </source>
</evidence>
<dbReference type="EMBL" id="BRYB01003196">
    <property type="protein sequence ID" value="GMI32454.1"/>
    <property type="molecule type" value="Genomic_DNA"/>
</dbReference>
<feature type="transmembrane region" description="Helical" evidence="8">
    <location>
        <begin position="136"/>
        <end position="156"/>
    </location>
</feature>
<evidence type="ECO:0000256" key="7">
    <source>
        <dbReference type="PROSITE-ProRule" id="PRU01193"/>
    </source>
</evidence>
<keyword evidence="5 7" id="KW-0472">Membrane</keyword>
<evidence type="ECO:0000256" key="8">
    <source>
        <dbReference type="SAM" id="Phobius"/>
    </source>
</evidence>
<evidence type="ECO:0000256" key="1">
    <source>
        <dbReference type="ARBA" id="ARBA00004141"/>
    </source>
</evidence>
<protein>
    <recommendedName>
        <fullName evidence="13">CNNM transmembrane domain-containing protein</fullName>
    </recommendedName>
</protein>
<sequence length="504" mass="53971">MSVPPAVSAFLHSSGLGLCALPGSLDLSLPPCLLEESELATGSSSELATGSAMYWDLGGVVACLGTAFMAAGLTMGLLSIDPLEMAIKVKSGTPAEQRQARRIAPLLAGHHRLLVTLLLFNAAANEALPLFLDKLVPSYAAILISVTFVLFVGEIIPSAIFTGPSQLAIASSLAPFVRLIMLLSAPVTLPIARALDWMLGHGHGVTSYNRRELQALVQIQYEEAHGKRKGSTHGASPSHTVNYDEMNIISGALAMTTKKAAEVLVKWERCYCLSASTVLDEDAVDAVYAVGHSRVPVFEPNPADAGDRSRIVGYFLTRQLMVVATDSKRQLSSLVMHKPICVPPTLPLTDLLNEFQKGASGLRGGHLALVCGDPAAANDALDKNLPMPKSAGVLGLVTMEDVIEELLQEEIFDEADKFEVKAMARAKRVIKQWKKKVRAKRLDRGEDPGPFLTGSVRGSAALDAGDFVHVRDEEAGEARRGSRAEDPLIPKKAEEKRAWFGGSK</sequence>
<proteinExistence type="predicted"/>
<evidence type="ECO:0000256" key="4">
    <source>
        <dbReference type="ARBA" id="ARBA00022989"/>
    </source>
</evidence>
<keyword evidence="12" id="KW-1185">Reference proteome</keyword>
<feature type="transmembrane region" description="Helical" evidence="8">
    <location>
        <begin position="168"/>
        <end position="189"/>
    </location>
</feature>
<dbReference type="InterPro" id="IPR045095">
    <property type="entry name" value="ACDP"/>
</dbReference>
<accession>A0ABQ6MU72</accession>
<feature type="transmembrane region" description="Helical" evidence="8">
    <location>
        <begin position="103"/>
        <end position="124"/>
    </location>
</feature>
<dbReference type="InterPro" id="IPR044751">
    <property type="entry name" value="Ion_transp-like_CBS"/>
</dbReference>
<dbReference type="Pfam" id="PF01595">
    <property type="entry name" value="CNNM"/>
    <property type="match status" value="1"/>
</dbReference>
<feature type="domain" description="CNNM transmembrane" evidence="10">
    <location>
        <begin position="49"/>
        <end position="232"/>
    </location>
</feature>
<evidence type="ECO:0008006" key="13">
    <source>
        <dbReference type="Google" id="ProtNLM"/>
    </source>
</evidence>
<dbReference type="PANTHER" id="PTHR12064:SF97">
    <property type="entry name" value="METAL TRANSPORTER CNNM-5"/>
    <property type="match status" value="1"/>
</dbReference>
<dbReference type="Gene3D" id="3.10.580.10">
    <property type="entry name" value="CBS-domain"/>
    <property type="match status" value="1"/>
</dbReference>
<dbReference type="PROSITE" id="PS51846">
    <property type="entry name" value="CNNM"/>
    <property type="match status" value="1"/>
</dbReference>
<reference evidence="11 12" key="1">
    <citation type="journal article" date="2023" name="Commun. Biol.">
        <title>Genome analysis of Parmales, the sister group of diatoms, reveals the evolutionary specialization of diatoms from phago-mixotrophs to photoautotrophs.</title>
        <authorList>
            <person name="Ban H."/>
            <person name="Sato S."/>
            <person name="Yoshikawa S."/>
            <person name="Yamada K."/>
            <person name="Nakamura Y."/>
            <person name="Ichinomiya M."/>
            <person name="Sato N."/>
            <person name="Blanc-Mathieu R."/>
            <person name="Endo H."/>
            <person name="Kuwata A."/>
            <person name="Ogata H."/>
        </authorList>
    </citation>
    <scope>NUCLEOTIDE SEQUENCE [LARGE SCALE GENOMIC DNA]</scope>
</reference>
<organism evidence="11 12">
    <name type="scientific">Tetraparma gracilis</name>
    <dbReference type="NCBI Taxonomy" id="2962635"/>
    <lineage>
        <taxon>Eukaryota</taxon>
        <taxon>Sar</taxon>
        <taxon>Stramenopiles</taxon>
        <taxon>Ochrophyta</taxon>
        <taxon>Bolidophyceae</taxon>
        <taxon>Parmales</taxon>
        <taxon>Triparmaceae</taxon>
        <taxon>Tetraparma</taxon>
    </lineage>
</organism>